<feature type="compositionally biased region" description="Acidic residues" evidence="1">
    <location>
        <begin position="114"/>
        <end position="125"/>
    </location>
</feature>
<dbReference type="OrthoDB" id="310853at2759"/>
<evidence type="ECO:0008006" key="4">
    <source>
        <dbReference type="Google" id="ProtNLM"/>
    </source>
</evidence>
<name>C5KM12_PERM5</name>
<feature type="compositionally biased region" description="Basic and acidic residues" evidence="1">
    <location>
        <begin position="126"/>
        <end position="137"/>
    </location>
</feature>
<dbReference type="OMA" id="WDEYRHA"/>
<dbReference type="GeneID" id="9045213"/>
<proteinExistence type="predicted"/>
<gene>
    <name evidence="2" type="ORF">Pmar_PMAR024414</name>
</gene>
<dbReference type="InParanoid" id="C5KM12"/>
<dbReference type="AlphaFoldDB" id="C5KM12"/>
<dbReference type="EMBL" id="GG674222">
    <property type="protein sequence ID" value="EER14527.1"/>
    <property type="molecule type" value="Genomic_DNA"/>
</dbReference>
<feature type="compositionally biased region" description="Acidic residues" evidence="1">
    <location>
        <begin position="138"/>
        <end position="165"/>
    </location>
</feature>
<protein>
    <recommendedName>
        <fullName evidence="4">Myb-like domain-containing protein</fullName>
    </recommendedName>
</protein>
<dbReference type="Proteomes" id="UP000007800">
    <property type="component" value="Unassembled WGS sequence"/>
</dbReference>
<keyword evidence="3" id="KW-1185">Reference proteome</keyword>
<evidence type="ECO:0000313" key="2">
    <source>
        <dbReference type="EMBL" id="EER14527.1"/>
    </source>
</evidence>
<accession>C5KM12</accession>
<evidence type="ECO:0000313" key="3">
    <source>
        <dbReference type="Proteomes" id="UP000007800"/>
    </source>
</evidence>
<dbReference type="RefSeq" id="XP_002782732.1">
    <property type="nucleotide sequence ID" value="XM_002782686.1"/>
</dbReference>
<sequence>MRAAASGKVLEEVSSGPPWSEEEDELLKRLWDEYRHAPDRYGIIAINLPVHDDGYERLASDVKRRLAELGIATRLQSGDEDGSEEDEGGRGANHVEGDHDDDEGASSGSSHGEQDDDDEEEEDGFDIDRIRNLHTADQEPDSDDDDAIGFSDDEVEEEEEEEGENLPDKANRVPTSDVPMPDSTTTDISDNVDNIVEAGLADTLPEFEELRIGLKKVLEEATDDTLLSQRELDMLGPDAVDMLRASISTPP</sequence>
<feature type="compositionally biased region" description="Acidic residues" evidence="1">
    <location>
        <begin position="78"/>
        <end position="87"/>
    </location>
</feature>
<feature type="compositionally biased region" description="Polar residues" evidence="1">
    <location>
        <begin position="182"/>
        <end position="191"/>
    </location>
</feature>
<evidence type="ECO:0000256" key="1">
    <source>
        <dbReference type="SAM" id="MobiDB-lite"/>
    </source>
</evidence>
<feature type="region of interest" description="Disordered" evidence="1">
    <location>
        <begin position="1"/>
        <end position="23"/>
    </location>
</feature>
<feature type="region of interest" description="Disordered" evidence="1">
    <location>
        <begin position="71"/>
        <end position="191"/>
    </location>
</feature>
<organism evidence="3">
    <name type="scientific">Perkinsus marinus (strain ATCC 50983 / TXsc)</name>
    <dbReference type="NCBI Taxonomy" id="423536"/>
    <lineage>
        <taxon>Eukaryota</taxon>
        <taxon>Sar</taxon>
        <taxon>Alveolata</taxon>
        <taxon>Perkinsozoa</taxon>
        <taxon>Perkinsea</taxon>
        <taxon>Perkinsida</taxon>
        <taxon>Perkinsidae</taxon>
        <taxon>Perkinsus</taxon>
    </lineage>
</organism>
<reference evidence="2 3" key="1">
    <citation type="submission" date="2008-07" db="EMBL/GenBank/DDBJ databases">
        <authorList>
            <person name="El-Sayed N."/>
            <person name="Caler E."/>
            <person name="Inman J."/>
            <person name="Amedeo P."/>
            <person name="Hass B."/>
            <person name="Wortman J."/>
        </authorList>
    </citation>
    <scope>NUCLEOTIDE SEQUENCE [LARGE SCALE GENOMIC DNA]</scope>
    <source>
        <strain evidence="3">ATCC 50983 / TXsc</strain>
    </source>
</reference>